<proteinExistence type="predicted"/>
<evidence type="ECO:0000313" key="2">
    <source>
        <dbReference type="EMBL" id="MBD8047397.1"/>
    </source>
</evidence>
<evidence type="ECO:0000313" key="3">
    <source>
        <dbReference type="Proteomes" id="UP000627166"/>
    </source>
</evidence>
<gene>
    <name evidence="2" type="ORF">H9637_10170</name>
</gene>
<sequence length="53" mass="6259">MKNESIMCNVNECKYHYKQEDYCTLDKIDVIKHENNAHSVKCTDCGSFEKENQ</sequence>
<accession>A0ABR8YTC5</accession>
<feature type="domain" description="DUF1540" evidence="1">
    <location>
        <begin position="6"/>
        <end position="48"/>
    </location>
</feature>
<comment type="caution">
    <text evidence="2">The sequence shown here is derived from an EMBL/GenBank/DDBJ whole genome shotgun (WGS) entry which is preliminary data.</text>
</comment>
<keyword evidence="3" id="KW-1185">Reference proteome</keyword>
<evidence type="ECO:0000259" key="1">
    <source>
        <dbReference type="Pfam" id="PF07561"/>
    </source>
</evidence>
<reference evidence="2 3" key="1">
    <citation type="submission" date="2020-08" db="EMBL/GenBank/DDBJ databases">
        <title>A Genomic Blueprint of the Chicken Gut Microbiome.</title>
        <authorList>
            <person name="Gilroy R."/>
            <person name="Ravi A."/>
            <person name="Getino M."/>
            <person name="Pursley I."/>
            <person name="Horton D.L."/>
            <person name="Alikhan N.-F."/>
            <person name="Baker D."/>
            <person name="Gharbi K."/>
            <person name="Hall N."/>
            <person name="Watson M."/>
            <person name="Adriaenssens E.M."/>
            <person name="Foster-Nyarko E."/>
            <person name="Jarju S."/>
            <person name="Secka A."/>
            <person name="Antonio M."/>
            <person name="Oren A."/>
            <person name="Chaudhuri R."/>
            <person name="La Ragione R.M."/>
            <person name="Hildebrand F."/>
            <person name="Pallen M.J."/>
        </authorList>
    </citation>
    <scope>NUCLEOTIDE SEQUENCE [LARGE SCALE GENOMIC DNA]</scope>
    <source>
        <strain evidence="2 3">N37</strain>
    </source>
</reference>
<protein>
    <submittedName>
        <fullName evidence="2">DUF1540 domain-containing protein</fullName>
    </submittedName>
</protein>
<dbReference type="Pfam" id="PF07561">
    <property type="entry name" value="DUF1540"/>
    <property type="match status" value="1"/>
</dbReference>
<dbReference type="EMBL" id="JACSQB010000076">
    <property type="protein sequence ID" value="MBD8047397.1"/>
    <property type="molecule type" value="Genomic_DNA"/>
</dbReference>
<organism evidence="2 3">
    <name type="scientific">Clostridium faecium</name>
    <dbReference type="NCBI Taxonomy" id="2762223"/>
    <lineage>
        <taxon>Bacteria</taxon>
        <taxon>Bacillati</taxon>
        <taxon>Bacillota</taxon>
        <taxon>Clostridia</taxon>
        <taxon>Eubacteriales</taxon>
        <taxon>Clostridiaceae</taxon>
        <taxon>Clostridium</taxon>
    </lineage>
</organism>
<name>A0ABR8YTC5_9CLOT</name>
<dbReference type="Proteomes" id="UP000627166">
    <property type="component" value="Unassembled WGS sequence"/>
</dbReference>
<dbReference type="InterPro" id="IPR011437">
    <property type="entry name" value="DUF1540"/>
</dbReference>
<dbReference type="RefSeq" id="WP_191740365.1">
    <property type="nucleotide sequence ID" value="NZ_JACSQB010000076.1"/>
</dbReference>